<accession>A0A7R8MJE4</accession>
<gene>
    <name evidence="1" type="ORF">LLCLJKAH_00108</name>
</gene>
<organism evidence="1 2">
    <name type="scientific">Klebsiella phage vB_KvM-Eowyn</name>
    <dbReference type="NCBI Taxonomy" id="2762819"/>
    <lineage>
        <taxon>Viruses</taxon>
        <taxon>Duplodnaviria</taxon>
        <taxon>Heunggongvirae</taxon>
        <taxon>Uroviricota</taxon>
        <taxon>Caudoviricetes</taxon>
        <taxon>Chimalliviridae</taxon>
        <taxon>Eowynvirus</taxon>
        <taxon>Eowynvirus eowyn</taxon>
    </lineage>
</organism>
<dbReference type="EMBL" id="LR881104">
    <property type="protein sequence ID" value="CAD5236097.1"/>
    <property type="molecule type" value="Genomic_DNA"/>
</dbReference>
<evidence type="ECO:0000313" key="1">
    <source>
        <dbReference type="EMBL" id="CAD5236097.1"/>
    </source>
</evidence>
<protein>
    <submittedName>
        <fullName evidence="1">Uncharacterized protein</fullName>
    </submittedName>
</protein>
<keyword evidence="2" id="KW-1185">Reference proteome</keyword>
<reference evidence="1 2" key="1">
    <citation type="submission" date="2020-09" db="EMBL/GenBank/DDBJ databases">
        <authorList>
            <person name="Jameson E."/>
        </authorList>
    </citation>
    <scope>NUCLEOTIDE SEQUENCE [LARGE SCALE GENOMIC DNA]</scope>
</reference>
<dbReference type="Proteomes" id="UP000596247">
    <property type="component" value="Chromosome"/>
</dbReference>
<evidence type="ECO:0000313" key="2">
    <source>
        <dbReference type="Proteomes" id="UP000596247"/>
    </source>
</evidence>
<proteinExistence type="predicted"/>
<sequence length="287" mass="31601">MFDDLEHYLVTICSQQRVDTIIRLLEALGGMVGVEHVLPMSQFSIGLPDGIDTAESISRLDDSLVDISQACFSELGIVLNEDNIDSTSFIAIEKMVHALTHAPSWEDPERLLGFLTASDDREMGLAEVIGEINGDDAGQYALLLESVSLAFYNNLIEAIEVSLEAVIAKDPDTIKAPPDRIRAFFNPLSDEQFVKSAILDGSFAFNMSLEVYEGLYANVLYGLEPTAVPDALLSLAVCSDLKDSQLFPEIIAALDKYIETPEIGIAMKHRIGELKARYPEWNNNEKA</sequence>
<name>A0A7R8MJE4_9CAUD</name>